<sequence length="415" mass="46022">MTINVCAYHTLHTSTTNQSIPFPLLIYTQHLPPFDRFKNDSSNQIHSNRFLRPLSNKMGAEQNEAPKGDAEKKPTADAGAAGEKKDDAKVISVYKMNMHCEGCAKKIRRAVKRLEGVEAVKTDCEGNKLTVTGKVDPEKVKARVEEKTKKKVEIVSPQPKKDGGDKKPEEKKPEEKKPEEKKPPKESTVVLKIRTHCDGCISKIKKIILKIKGVDNVAVDGAKDLVTVKGTMEVKEMVPYLKEKLKRNVEVVPPKAEEAKKEGGGEKKEEAKAEKKEEAKAEKKEAKAEKKEDAKAEKKEEAKAEKKEGDGGKKEEAAAAGGGGAKVEVNKMEYYPPPVPIQWFDGAFGQSYAVEPHHGYYAVNQAPGYPMMNHGYGYVQHGYVNQGYVMEPAYHHPMHAPQMFSDENPNACSVM</sequence>
<dbReference type="EMBL" id="CM004394">
    <property type="protein sequence ID" value="KAG8648564.1"/>
    <property type="molecule type" value="Genomic_DNA"/>
</dbReference>
<accession>A0ACB7H935</accession>
<evidence type="ECO:0000313" key="1">
    <source>
        <dbReference type="EMBL" id="KAG8648564.1"/>
    </source>
</evidence>
<evidence type="ECO:0000313" key="2">
    <source>
        <dbReference type="Proteomes" id="UP000091857"/>
    </source>
</evidence>
<dbReference type="Proteomes" id="UP000091857">
    <property type="component" value="Chromosome 8"/>
</dbReference>
<protein>
    <submittedName>
        <fullName evidence="1">Uncharacterized protein</fullName>
    </submittedName>
</protein>
<keyword evidence="2" id="KW-1185">Reference proteome</keyword>
<name>A0ACB7H935_MANES</name>
<gene>
    <name evidence="1" type="ORF">MANES_08G010600v8</name>
</gene>
<comment type="caution">
    <text evidence="1">The sequence shown here is derived from an EMBL/GenBank/DDBJ whole genome shotgun (WGS) entry which is preliminary data.</text>
</comment>
<reference evidence="2" key="1">
    <citation type="journal article" date="2016" name="Nat. Biotechnol.">
        <title>Sequencing wild and cultivated cassava and related species reveals extensive interspecific hybridization and genetic diversity.</title>
        <authorList>
            <person name="Bredeson J.V."/>
            <person name="Lyons J.B."/>
            <person name="Prochnik S.E."/>
            <person name="Wu G.A."/>
            <person name="Ha C.M."/>
            <person name="Edsinger-Gonzales E."/>
            <person name="Grimwood J."/>
            <person name="Schmutz J."/>
            <person name="Rabbi I.Y."/>
            <person name="Egesi C."/>
            <person name="Nauluvula P."/>
            <person name="Lebot V."/>
            <person name="Ndunguru J."/>
            <person name="Mkamilo G."/>
            <person name="Bart R.S."/>
            <person name="Setter T.L."/>
            <person name="Gleadow R.M."/>
            <person name="Kulakow P."/>
            <person name="Ferguson M.E."/>
            <person name="Rounsley S."/>
            <person name="Rokhsar D.S."/>
        </authorList>
    </citation>
    <scope>NUCLEOTIDE SEQUENCE [LARGE SCALE GENOMIC DNA]</scope>
    <source>
        <strain evidence="2">cv. AM560-2</strain>
    </source>
</reference>
<organism evidence="1 2">
    <name type="scientific">Manihot esculenta</name>
    <name type="common">Cassava</name>
    <name type="synonym">Jatropha manihot</name>
    <dbReference type="NCBI Taxonomy" id="3983"/>
    <lineage>
        <taxon>Eukaryota</taxon>
        <taxon>Viridiplantae</taxon>
        <taxon>Streptophyta</taxon>
        <taxon>Embryophyta</taxon>
        <taxon>Tracheophyta</taxon>
        <taxon>Spermatophyta</taxon>
        <taxon>Magnoliopsida</taxon>
        <taxon>eudicotyledons</taxon>
        <taxon>Gunneridae</taxon>
        <taxon>Pentapetalae</taxon>
        <taxon>rosids</taxon>
        <taxon>fabids</taxon>
        <taxon>Malpighiales</taxon>
        <taxon>Euphorbiaceae</taxon>
        <taxon>Crotonoideae</taxon>
        <taxon>Manihoteae</taxon>
        <taxon>Manihot</taxon>
    </lineage>
</organism>
<proteinExistence type="predicted"/>